<reference evidence="7 8" key="1">
    <citation type="submission" date="2023-06" db="EMBL/GenBank/DDBJ databases">
        <title>Roseiconus lacunae JC819 isolated from Gulf of Mannar region, Tamil Nadu.</title>
        <authorList>
            <person name="Pk S."/>
            <person name="Ch S."/>
            <person name="Ch V.R."/>
        </authorList>
    </citation>
    <scope>NUCLEOTIDE SEQUENCE [LARGE SCALE GENOMIC DNA]</scope>
    <source>
        <strain evidence="7 8">JC819</strain>
    </source>
</reference>
<dbReference type="Proteomes" id="UP001239462">
    <property type="component" value="Unassembled WGS sequence"/>
</dbReference>
<dbReference type="InterPro" id="IPR014331">
    <property type="entry name" value="RNA_pol_sigma70_ECF_RHOBA"/>
</dbReference>
<comment type="similarity">
    <text evidence="1">Belongs to the sigma-70 factor family. ECF subfamily.</text>
</comment>
<dbReference type="InterPro" id="IPR013324">
    <property type="entry name" value="RNA_pol_sigma_r3/r4-like"/>
</dbReference>
<evidence type="ECO:0000313" key="7">
    <source>
        <dbReference type="EMBL" id="MDM4019196.1"/>
    </source>
</evidence>
<evidence type="ECO:0000259" key="5">
    <source>
        <dbReference type="Pfam" id="PF04542"/>
    </source>
</evidence>
<gene>
    <name evidence="7" type="ORF">QTN89_27320</name>
</gene>
<dbReference type="SUPFAM" id="SSF88659">
    <property type="entry name" value="Sigma3 and sigma4 domains of RNA polymerase sigma factors"/>
    <property type="match status" value="1"/>
</dbReference>
<sequence>MNREHQSDHSHQDDFALYYIKNQGRVYAYIATLVPNRSDAEDLLQRTSLVMWQKWDRFDPRYGFLPWARGIALNEIRNYLRRSERRNVQLSEAVVSMLAEHSEQVADSDRSEALSVCLQSLEEKQRALLEGCYLESAGCKSTAESMGISVDAVYMRLHRIRRFLVHCIEGRVSDGLATQGVTEQITKQITKQGGLS</sequence>
<keyword evidence="2" id="KW-0805">Transcription regulation</keyword>
<dbReference type="RefSeq" id="WP_289167268.1">
    <property type="nucleotide sequence ID" value="NZ_CP141221.1"/>
</dbReference>
<dbReference type="Pfam" id="PF08281">
    <property type="entry name" value="Sigma70_r4_2"/>
    <property type="match status" value="1"/>
</dbReference>
<evidence type="ECO:0000313" key="8">
    <source>
        <dbReference type="Proteomes" id="UP001239462"/>
    </source>
</evidence>
<dbReference type="SUPFAM" id="SSF88946">
    <property type="entry name" value="Sigma2 domain of RNA polymerase sigma factors"/>
    <property type="match status" value="1"/>
</dbReference>
<proteinExistence type="inferred from homology"/>
<accession>A0ABT7PS80</accession>
<dbReference type="Pfam" id="PF04542">
    <property type="entry name" value="Sigma70_r2"/>
    <property type="match status" value="1"/>
</dbReference>
<feature type="domain" description="RNA polymerase sigma factor 70 region 4 type 2" evidence="6">
    <location>
        <begin position="112"/>
        <end position="164"/>
    </location>
</feature>
<evidence type="ECO:0000259" key="6">
    <source>
        <dbReference type="Pfam" id="PF08281"/>
    </source>
</evidence>
<evidence type="ECO:0000256" key="1">
    <source>
        <dbReference type="ARBA" id="ARBA00010641"/>
    </source>
</evidence>
<dbReference type="InterPro" id="IPR036388">
    <property type="entry name" value="WH-like_DNA-bd_sf"/>
</dbReference>
<dbReference type="InterPro" id="IPR007627">
    <property type="entry name" value="RNA_pol_sigma70_r2"/>
</dbReference>
<dbReference type="Gene3D" id="1.10.1740.10">
    <property type="match status" value="1"/>
</dbReference>
<dbReference type="NCBIfam" id="TIGR02989">
    <property type="entry name" value="Sig-70_gvs1"/>
    <property type="match status" value="1"/>
</dbReference>
<dbReference type="EMBL" id="JASZZN010000033">
    <property type="protein sequence ID" value="MDM4019196.1"/>
    <property type="molecule type" value="Genomic_DNA"/>
</dbReference>
<dbReference type="PANTHER" id="PTHR43133">
    <property type="entry name" value="RNA POLYMERASE ECF-TYPE SIGMA FACTO"/>
    <property type="match status" value="1"/>
</dbReference>
<protein>
    <submittedName>
        <fullName evidence="7">Sigma-70 family RNA polymerase sigma factor</fullName>
    </submittedName>
</protein>
<dbReference type="Gene3D" id="1.10.10.10">
    <property type="entry name" value="Winged helix-like DNA-binding domain superfamily/Winged helix DNA-binding domain"/>
    <property type="match status" value="1"/>
</dbReference>
<dbReference type="InterPro" id="IPR039425">
    <property type="entry name" value="RNA_pol_sigma-70-like"/>
</dbReference>
<dbReference type="InterPro" id="IPR014284">
    <property type="entry name" value="RNA_pol_sigma-70_dom"/>
</dbReference>
<dbReference type="InterPro" id="IPR013249">
    <property type="entry name" value="RNA_pol_sigma70_r4_t2"/>
</dbReference>
<name>A0ABT7PS80_9BACT</name>
<evidence type="ECO:0000256" key="3">
    <source>
        <dbReference type="ARBA" id="ARBA00023082"/>
    </source>
</evidence>
<dbReference type="InterPro" id="IPR013325">
    <property type="entry name" value="RNA_pol_sigma_r2"/>
</dbReference>
<keyword evidence="8" id="KW-1185">Reference proteome</keyword>
<dbReference type="PANTHER" id="PTHR43133:SF51">
    <property type="entry name" value="RNA POLYMERASE SIGMA FACTOR"/>
    <property type="match status" value="1"/>
</dbReference>
<organism evidence="7 8">
    <name type="scientific">Roseiconus lacunae</name>
    <dbReference type="NCBI Taxonomy" id="2605694"/>
    <lineage>
        <taxon>Bacteria</taxon>
        <taxon>Pseudomonadati</taxon>
        <taxon>Planctomycetota</taxon>
        <taxon>Planctomycetia</taxon>
        <taxon>Pirellulales</taxon>
        <taxon>Pirellulaceae</taxon>
        <taxon>Roseiconus</taxon>
    </lineage>
</organism>
<feature type="domain" description="RNA polymerase sigma-70 region 2" evidence="5">
    <location>
        <begin position="21"/>
        <end position="85"/>
    </location>
</feature>
<dbReference type="NCBIfam" id="TIGR02937">
    <property type="entry name" value="sigma70-ECF"/>
    <property type="match status" value="1"/>
</dbReference>
<keyword evidence="3" id="KW-0731">Sigma factor</keyword>
<evidence type="ECO:0000256" key="2">
    <source>
        <dbReference type="ARBA" id="ARBA00023015"/>
    </source>
</evidence>
<comment type="caution">
    <text evidence="7">The sequence shown here is derived from an EMBL/GenBank/DDBJ whole genome shotgun (WGS) entry which is preliminary data.</text>
</comment>
<keyword evidence="4" id="KW-0804">Transcription</keyword>
<evidence type="ECO:0000256" key="4">
    <source>
        <dbReference type="ARBA" id="ARBA00023163"/>
    </source>
</evidence>